<dbReference type="PANTHER" id="PTHR37810">
    <property type="entry name" value="IMMUNITY PROTEIN SDPI"/>
    <property type="match status" value="1"/>
</dbReference>
<proteinExistence type="predicted"/>
<feature type="transmembrane region" description="Helical" evidence="1">
    <location>
        <begin position="233"/>
        <end position="257"/>
    </location>
</feature>
<evidence type="ECO:0000256" key="1">
    <source>
        <dbReference type="SAM" id="Phobius"/>
    </source>
</evidence>
<dbReference type="OrthoDB" id="157646at2"/>
<evidence type="ECO:0000313" key="4">
    <source>
        <dbReference type="Proteomes" id="UP000187608"/>
    </source>
</evidence>
<feature type="transmembrane region" description="Helical" evidence="1">
    <location>
        <begin position="6"/>
        <end position="24"/>
    </location>
</feature>
<feature type="transmembrane region" description="Helical" evidence="1">
    <location>
        <begin position="82"/>
        <end position="102"/>
    </location>
</feature>
<dbReference type="PANTHER" id="PTHR37810:SF9">
    <property type="entry name" value="MEMBRANE PROTEIN"/>
    <property type="match status" value="1"/>
</dbReference>
<name>A0A1N7ITH1_9BACI</name>
<feature type="transmembrane region" description="Helical" evidence="1">
    <location>
        <begin position="346"/>
        <end position="363"/>
    </location>
</feature>
<reference evidence="4" key="1">
    <citation type="submission" date="2017-01" db="EMBL/GenBank/DDBJ databases">
        <authorList>
            <person name="Varghese N."/>
            <person name="Submissions S."/>
        </authorList>
    </citation>
    <scope>NUCLEOTIDE SEQUENCE [LARGE SCALE GENOMIC DNA]</scope>
    <source>
        <strain evidence="4">DSM 23127</strain>
    </source>
</reference>
<dbReference type="STRING" id="570947.SAMN05421687_102180"/>
<keyword evidence="1" id="KW-0812">Transmembrane</keyword>
<sequence length="364" mass="42226">METAVISMVLIPVYVSLIFIPYWTRRTESFGVSIPERVYKDERLLNMRKAYAIRTGILSILHWVFVVFLMGRMEVSEEAWSIWFTVLLFGFLIVAFFLYYMFHRRMKELKTQENWMKDTQTVTADLSFRDRKLTYSSWWFLVPFLISAATVLFTIRMYSSMPAELPMQYGLDREVTQWAEKSYRSALMLPIVQLYMTGIFFFVHMVIGRAKQQTSAENPEKSLQQQVIFRRRWSLFTIVSSVILTLVFVVPQVSFVYDLPVTFMMIVPFLAALIIVVGAIVLSATTGQGGSRVTNVSGKNEEILDRDDDQYWKLGQIYFNPNDPSIFLEKRFGVGWTVNFARPMSWVFLLGIIGIAILLPVLLG</sequence>
<organism evidence="3 4">
    <name type="scientific">Salimicrobium flavidum</name>
    <dbReference type="NCBI Taxonomy" id="570947"/>
    <lineage>
        <taxon>Bacteria</taxon>
        <taxon>Bacillati</taxon>
        <taxon>Bacillota</taxon>
        <taxon>Bacilli</taxon>
        <taxon>Bacillales</taxon>
        <taxon>Bacillaceae</taxon>
        <taxon>Salimicrobium</taxon>
    </lineage>
</organism>
<feature type="transmembrane region" description="Helical" evidence="1">
    <location>
        <begin position="187"/>
        <end position="207"/>
    </location>
</feature>
<dbReference type="PIRSF" id="PIRSF032908">
    <property type="entry name" value="UCP032908"/>
    <property type="match status" value="1"/>
</dbReference>
<feature type="transmembrane region" description="Helical" evidence="1">
    <location>
        <begin position="263"/>
        <end position="282"/>
    </location>
</feature>
<dbReference type="GO" id="GO:0009636">
    <property type="term" value="P:response to toxic substance"/>
    <property type="evidence" value="ECO:0007669"/>
    <property type="project" value="TreeGrafter"/>
</dbReference>
<protein>
    <submittedName>
        <fullName evidence="3">Uncharacterized membrane protein</fullName>
    </submittedName>
</protein>
<keyword evidence="1" id="KW-0472">Membrane</keyword>
<dbReference type="Proteomes" id="UP000187608">
    <property type="component" value="Unassembled WGS sequence"/>
</dbReference>
<gene>
    <name evidence="3" type="ORF">SAMN05421687_102180</name>
</gene>
<dbReference type="InterPro" id="IPR014574">
    <property type="entry name" value="UCP032908"/>
</dbReference>
<evidence type="ECO:0000259" key="2">
    <source>
        <dbReference type="Pfam" id="PF19124"/>
    </source>
</evidence>
<feature type="domain" description="DUF5808" evidence="2">
    <location>
        <begin position="321"/>
        <end position="346"/>
    </location>
</feature>
<dbReference type="RefSeq" id="WP_076557089.1">
    <property type="nucleotide sequence ID" value="NZ_FTOC01000002.1"/>
</dbReference>
<accession>A0A1N7ITH1</accession>
<dbReference type="Pfam" id="PF19124">
    <property type="entry name" value="DUF5808"/>
    <property type="match status" value="1"/>
</dbReference>
<dbReference type="InterPro" id="IPR043831">
    <property type="entry name" value="DUF5808"/>
</dbReference>
<dbReference type="AlphaFoldDB" id="A0A1N7ITH1"/>
<feature type="transmembrane region" description="Helical" evidence="1">
    <location>
        <begin position="51"/>
        <end position="70"/>
    </location>
</feature>
<feature type="transmembrane region" description="Helical" evidence="1">
    <location>
        <begin position="138"/>
        <end position="158"/>
    </location>
</feature>
<evidence type="ECO:0000313" key="3">
    <source>
        <dbReference type="EMBL" id="SIS40374.1"/>
    </source>
</evidence>
<dbReference type="EMBL" id="FTOC01000002">
    <property type="protein sequence ID" value="SIS40374.1"/>
    <property type="molecule type" value="Genomic_DNA"/>
</dbReference>
<keyword evidence="4" id="KW-1185">Reference proteome</keyword>
<keyword evidence="1" id="KW-1133">Transmembrane helix</keyword>